<name>A0A7I7MQQ1_9MYCO</name>
<dbReference type="PANTHER" id="PTHR47505">
    <property type="entry name" value="DNA UTILIZATION PROTEIN YHGH"/>
    <property type="match status" value="1"/>
</dbReference>
<dbReference type="InterPro" id="IPR051910">
    <property type="entry name" value="ComF/GntX_DNA_util-trans"/>
</dbReference>
<dbReference type="InterPro" id="IPR000836">
    <property type="entry name" value="PRTase_dom"/>
</dbReference>
<evidence type="ECO:0000256" key="1">
    <source>
        <dbReference type="ARBA" id="ARBA00008007"/>
    </source>
</evidence>
<comment type="similarity">
    <text evidence="1">Belongs to the ComF/GntX family.</text>
</comment>
<dbReference type="PANTHER" id="PTHR47505:SF1">
    <property type="entry name" value="DNA UTILIZATION PROTEIN YHGH"/>
    <property type="match status" value="1"/>
</dbReference>
<keyword evidence="3" id="KW-1185">Reference proteome</keyword>
<proteinExistence type="inferred from homology"/>
<dbReference type="Gene3D" id="3.40.50.2020">
    <property type="match status" value="1"/>
</dbReference>
<reference evidence="2 3" key="1">
    <citation type="journal article" date="2019" name="Emerg. Microbes Infect.">
        <title>Comprehensive subspecies identification of 175 nontuberculous mycobacteria species based on 7547 genomic profiles.</title>
        <authorList>
            <person name="Matsumoto Y."/>
            <person name="Kinjo T."/>
            <person name="Motooka D."/>
            <person name="Nabeya D."/>
            <person name="Jung N."/>
            <person name="Uechi K."/>
            <person name="Horii T."/>
            <person name="Iida T."/>
            <person name="Fujita J."/>
            <person name="Nakamura S."/>
        </authorList>
    </citation>
    <scope>NUCLEOTIDE SEQUENCE [LARGE SCALE GENOMIC DNA]</scope>
    <source>
        <strain evidence="2 3">JCM 14233</strain>
    </source>
</reference>
<evidence type="ECO:0000313" key="2">
    <source>
        <dbReference type="EMBL" id="BBX74564.1"/>
    </source>
</evidence>
<evidence type="ECO:0000313" key="3">
    <source>
        <dbReference type="Proteomes" id="UP000467236"/>
    </source>
</evidence>
<gene>
    <name evidence="2" type="ORF">MSHI_24700</name>
</gene>
<protein>
    <recommendedName>
        <fullName evidence="4">Phosphoribosyltransferase</fullName>
    </recommendedName>
</protein>
<organism evidence="2 3">
    <name type="scientific">Mycobacterium shinjukuense</name>
    <dbReference type="NCBI Taxonomy" id="398694"/>
    <lineage>
        <taxon>Bacteria</taxon>
        <taxon>Bacillati</taxon>
        <taxon>Actinomycetota</taxon>
        <taxon>Actinomycetes</taxon>
        <taxon>Mycobacteriales</taxon>
        <taxon>Mycobacteriaceae</taxon>
        <taxon>Mycobacterium</taxon>
    </lineage>
</organism>
<dbReference type="SUPFAM" id="SSF53271">
    <property type="entry name" value="PRTase-like"/>
    <property type="match status" value="1"/>
</dbReference>
<evidence type="ECO:0008006" key="4">
    <source>
        <dbReference type="Google" id="ProtNLM"/>
    </source>
</evidence>
<sequence length="224" mass="23580">MSAPAVSGDRDTGAVLDLVLPLECGGCGLPSTRWCDACARELSVAAGEPHLVSPRVDPRVPVFALGRYAGARRRAILAMKEHGRADLVAPLARALAIGVHRLLSWGMVETPLTIVPAPTRRSAARRRGGDPVARIATAAVREHPDVTVVRALRMKAWVKDSVGLDSSAREHNIAGRVLLRGERPRGDVVIVDDIVTTGATARESVRVLRGAGARVAAVLAIAAA</sequence>
<dbReference type="InterPro" id="IPR029057">
    <property type="entry name" value="PRTase-like"/>
</dbReference>
<dbReference type="CDD" id="cd06223">
    <property type="entry name" value="PRTases_typeI"/>
    <property type="match status" value="1"/>
</dbReference>
<accession>A0A7I7MQQ1</accession>
<dbReference type="KEGG" id="mshj:MSHI_24700"/>
<dbReference type="EMBL" id="AP022575">
    <property type="protein sequence ID" value="BBX74564.1"/>
    <property type="molecule type" value="Genomic_DNA"/>
</dbReference>
<dbReference type="Proteomes" id="UP000467236">
    <property type="component" value="Chromosome"/>
</dbReference>
<dbReference type="AlphaFoldDB" id="A0A7I7MQQ1"/>